<evidence type="ECO:0000313" key="8">
    <source>
        <dbReference type="Proteomes" id="UP001169006"/>
    </source>
</evidence>
<dbReference type="Pfam" id="PF22029">
    <property type="entry name" value="PhyR_sigma2"/>
    <property type="match status" value="1"/>
</dbReference>
<dbReference type="InterPro" id="IPR013324">
    <property type="entry name" value="RNA_pol_sigma_r3/r4-like"/>
</dbReference>
<dbReference type="InterPro" id="IPR013249">
    <property type="entry name" value="RNA_pol_sigma70_r4_t2"/>
</dbReference>
<reference evidence="7" key="1">
    <citation type="journal article" date="2015" name="Int. J. Syst. Evol. Microbiol.">
        <title>Rhizobium oryzicola sp. nov., potential plant-growth-promoting endophytic bacteria isolated from rice roots.</title>
        <authorList>
            <person name="Zhang X.X."/>
            <person name="Gao J.S."/>
            <person name="Cao Y.H."/>
            <person name="Sheirdil R.A."/>
            <person name="Wang X.C."/>
            <person name="Zhang L."/>
        </authorList>
    </citation>
    <scope>NUCLEOTIDE SEQUENCE</scope>
    <source>
        <strain evidence="7">05753</strain>
    </source>
</reference>
<name>A0ABT8T3H6_9HYPH</name>
<sequence>MKTPSESSFEGQILALLPALRRYARSLARSDAEGEDLLQDSLETALTRRGQWRGLNLRSWLLTIMTRRYRNGLRYRTRHPDTDIEEALNVPAPVAVSDPLERRRLEVALNSLPEEQRAVLMLVVLEGCAYADVATMLDIPVGTVMSRLARARQKISESMQAENIIPLRRPK</sequence>
<comment type="caution">
    <text evidence="7">The sequence shown here is derived from an EMBL/GenBank/DDBJ whole genome shotgun (WGS) entry which is preliminary data.</text>
</comment>
<evidence type="ECO:0000259" key="5">
    <source>
        <dbReference type="Pfam" id="PF08281"/>
    </source>
</evidence>
<dbReference type="PANTHER" id="PTHR43133:SF25">
    <property type="entry name" value="RNA POLYMERASE SIGMA FACTOR RFAY-RELATED"/>
    <property type="match status" value="1"/>
</dbReference>
<feature type="domain" description="PhyR sigma2" evidence="6">
    <location>
        <begin position="13"/>
        <end position="65"/>
    </location>
</feature>
<dbReference type="InterPro" id="IPR053866">
    <property type="entry name" value="PhyR_sigma2"/>
</dbReference>
<keyword evidence="3" id="KW-0731">Sigma factor</keyword>
<dbReference type="EMBL" id="JAUKWQ010000008">
    <property type="protein sequence ID" value="MDO1584437.1"/>
    <property type="molecule type" value="Genomic_DNA"/>
</dbReference>
<dbReference type="InterPro" id="IPR014284">
    <property type="entry name" value="RNA_pol_sigma-70_dom"/>
</dbReference>
<dbReference type="Proteomes" id="UP001169006">
    <property type="component" value="Unassembled WGS sequence"/>
</dbReference>
<accession>A0ABT8T3H6</accession>
<evidence type="ECO:0000313" key="7">
    <source>
        <dbReference type="EMBL" id="MDO1584437.1"/>
    </source>
</evidence>
<dbReference type="Gene3D" id="1.10.1740.10">
    <property type="match status" value="1"/>
</dbReference>
<dbReference type="Pfam" id="PF08281">
    <property type="entry name" value="Sigma70_r4_2"/>
    <property type="match status" value="1"/>
</dbReference>
<dbReference type="InterPro" id="IPR036388">
    <property type="entry name" value="WH-like_DNA-bd_sf"/>
</dbReference>
<evidence type="ECO:0000256" key="2">
    <source>
        <dbReference type="ARBA" id="ARBA00023015"/>
    </source>
</evidence>
<feature type="domain" description="RNA polymerase sigma factor 70 region 4 type 2" evidence="5">
    <location>
        <begin position="103"/>
        <end position="155"/>
    </location>
</feature>
<keyword evidence="2" id="KW-0805">Transcription regulation</keyword>
<dbReference type="CDD" id="cd06171">
    <property type="entry name" value="Sigma70_r4"/>
    <property type="match status" value="1"/>
</dbReference>
<protein>
    <submittedName>
        <fullName evidence="7">RNA polymerase sigma factor</fullName>
    </submittedName>
</protein>
<keyword evidence="8" id="KW-1185">Reference proteome</keyword>
<dbReference type="SUPFAM" id="SSF88946">
    <property type="entry name" value="Sigma2 domain of RNA polymerase sigma factors"/>
    <property type="match status" value="1"/>
</dbReference>
<comment type="similarity">
    <text evidence="1">Belongs to the sigma-70 factor family. ECF subfamily.</text>
</comment>
<evidence type="ECO:0000256" key="4">
    <source>
        <dbReference type="ARBA" id="ARBA00023163"/>
    </source>
</evidence>
<organism evidence="7 8">
    <name type="scientific">Rhizobium oryzicola</name>
    <dbReference type="NCBI Taxonomy" id="1232668"/>
    <lineage>
        <taxon>Bacteria</taxon>
        <taxon>Pseudomonadati</taxon>
        <taxon>Pseudomonadota</taxon>
        <taxon>Alphaproteobacteria</taxon>
        <taxon>Hyphomicrobiales</taxon>
        <taxon>Rhizobiaceae</taxon>
        <taxon>Rhizobium/Agrobacterium group</taxon>
        <taxon>Rhizobium</taxon>
    </lineage>
</organism>
<evidence type="ECO:0000256" key="1">
    <source>
        <dbReference type="ARBA" id="ARBA00010641"/>
    </source>
</evidence>
<dbReference type="NCBIfam" id="TIGR02937">
    <property type="entry name" value="sigma70-ECF"/>
    <property type="match status" value="1"/>
</dbReference>
<keyword evidence="4" id="KW-0804">Transcription</keyword>
<evidence type="ECO:0000259" key="6">
    <source>
        <dbReference type="Pfam" id="PF22029"/>
    </source>
</evidence>
<dbReference type="InterPro" id="IPR039425">
    <property type="entry name" value="RNA_pol_sigma-70-like"/>
</dbReference>
<proteinExistence type="inferred from homology"/>
<dbReference type="SUPFAM" id="SSF88659">
    <property type="entry name" value="Sigma3 and sigma4 domains of RNA polymerase sigma factors"/>
    <property type="match status" value="1"/>
</dbReference>
<dbReference type="RefSeq" id="WP_302078674.1">
    <property type="nucleotide sequence ID" value="NZ_JAUKWQ010000008.1"/>
</dbReference>
<evidence type="ECO:0000256" key="3">
    <source>
        <dbReference type="ARBA" id="ARBA00023082"/>
    </source>
</evidence>
<dbReference type="Gene3D" id="1.10.10.10">
    <property type="entry name" value="Winged helix-like DNA-binding domain superfamily/Winged helix DNA-binding domain"/>
    <property type="match status" value="1"/>
</dbReference>
<reference evidence="7" key="2">
    <citation type="submission" date="2023-07" db="EMBL/GenBank/DDBJ databases">
        <authorList>
            <person name="Sun H."/>
        </authorList>
    </citation>
    <scope>NUCLEOTIDE SEQUENCE</scope>
    <source>
        <strain evidence="7">05753</strain>
    </source>
</reference>
<dbReference type="PANTHER" id="PTHR43133">
    <property type="entry name" value="RNA POLYMERASE ECF-TYPE SIGMA FACTO"/>
    <property type="match status" value="1"/>
</dbReference>
<dbReference type="InterPro" id="IPR013325">
    <property type="entry name" value="RNA_pol_sigma_r2"/>
</dbReference>
<gene>
    <name evidence="7" type="ORF">Q2T52_20310</name>
</gene>